<name>A0A1S3H0W3_LINAN</name>
<keyword evidence="1" id="KW-0732">Signal</keyword>
<feature type="signal peptide" evidence="1">
    <location>
        <begin position="1"/>
        <end position="26"/>
    </location>
</feature>
<evidence type="ECO:0000313" key="2">
    <source>
        <dbReference type="Proteomes" id="UP000085678"/>
    </source>
</evidence>
<dbReference type="RefSeq" id="XP_013378784.1">
    <property type="nucleotide sequence ID" value="XM_013523330.1"/>
</dbReference>
<dbReference type="Proteomes" id="UP000085678">
    <property type="component" value="Unplaced"/>
</dbReference>
<proteinExistence type="predicted"/>
<dbReference type="AlphaFoldDB" id="A0A1S3H0W3"/>
<reference evidence="3" key="1">
    <citation type="submission" date="2025-08" db="UniProtKB">
        <authorList>
            <consortium name="RefSeq"/>
        </authorList>
    </citation>
    <scope>IDENTIFICATION</scope>
    <source>
        <tissue evidence="3">Gonads</tissue>
    </source>
</reference>
<evidence type="ECO:0000256" key="1">
    <source>
        <dbReference type="SAM" id="SignalP"/>
    </source>
</evidence>
<dbReference type="GeneID" id="106150477"/>
<feature type="chain" id="PRO_5010295434" evidence="1">
    <location>
        <begin position="27"/>
        <end position="293"/>
    </location>
</feature>
<sequence length="293" mass="33052">MCAPRIYAVALSGLFIVLFMLDTGATSPVSTNPFPWFPSENLPKRDAFRNLIDRLKRVQARSQSFGASRPNNVGESVLDSWAARVRRAPTARQMKKLKIKNLAQMAHEVRSLCKESFSYYCSKVRESIPGVFRSCSEFSSTLVGKYGLPRLGSVSVEPMQEEDAFTVALNSVLKDVSRYRFVMANVSKMEQEALCPGNRGFCPQLECSGAYTFYCHMEDLMDATSNLITNLKDDMATLQIPVEQQRNTVTLDSYSLSPVTTTPRQEYTLASLHQYSKLSSEMQEMFVYLYNLV</sequence>
<evidence type="ECO:0000313" key="3">
    <source>
        <dbReference type="RefSeq" id="XP_013378784.1"/>
    </source>
</evidence>
<organism evidence="2 3">
    <name type="scientific">Lingula anatina</name>
    <name type="common">Brachiopod</name>
    <name type="synonym">Lingula unguis</name>
    <dbReference type="NCBI Taxonomy" id="7574"/>
    <lineage>
        <taxon>Eukaryota</taxon>
        <taxon>Metazoa</taxon>
        <taxon>Spiralia</taxon>
        <taxon>Lophotrochozoa</taxon>
        <taxon>Brachiopoda</taxon>
        <taxon>Linguliformea</taxon>
        <taxon>Lingulata</taxon>
        <taxon>Lingulida</taxon>
        <taxon>Linguloidea</taxon>
        <taxon>Lingulidae</taxon>
        <taxon>Lingula</taxon>
    </lineage>
</organism>
<gene>
    <name evidence="3" type="primary">LOC106150477</name>
</gene>
<protein>
    <submittedName>
        <fullName evidence="3">Uncharacterized protein LOC106150477 isoform X1</fullName>
    </submittedName>
</protein>
<dbReference type="InParanoid" id="A0A1S3H0W3"/>
<accession>A0A1S3H0W3</accession>
<dbReference type="KEGG" id="lak:106150477"/>
<keyword evidence="2" id="KW-1185">Reference proteome</keyword>